<dbReference type="InterPro" id="IPR051677">
    <property type="entry name" value="AfsR-DnrI-RedD_regulator"/>
</dbReference>
<dbReference type="SUPFAM" id="SSF48452">
    <property type="entry name" value="TPR-like"/>
    <property type="match status" value="1"/>
</dbReference>
<dbReference type="PANTHER" id="PTHR35807">
    <property type="entry name" value="TRANSCRIPTIONAL REGULATOR REDD-RELATED"/>
    <property type="match status" value="1"/>
</dbReference>
<feature type="domain" description="Bacterial transcriptional activator" evidence="1">
    <location>
        <begin position="33"/>
        <end position="175"/>
    </location>
</feature>
<evidence type="ECO:0000313" key="2">
    <source>
        <dbReference type="EMBL" id="NHF63678.1"/>
    </source>
</evidence>
<protein>
    <submittedName>
        <fullName evidence="2">SARP family transcriptional regulator</fullName>
    </submittedName>
</protein>
<dbReference type="Proteomes" id="UP000818266">
    <property type="component" value="Unassembled WGS sequence"/>
</dbReference>
<accession>A0A9E5MJ27</accession>
<name>A0A9E5MJ27_9MICO</name>
<dbReference type="Pfam" id="PF03704">
    <property type="entry name" value="BTAD"/>
    <property type="match status" value="1"/>
</dbReference>
<dbReference type="Gene3D" id="1.25.40.10">
    <property type="entry name" value="Tetratricopeptide repeat domain"/>
    <property type="match status" value="1"/>
</dbReference>
<reference evidence="2 3" key="2">
    <citation type="submission" date="2020-03" db="EMBL/GenBank/DDBJ databases">
        <title>Chryseoglobus sp. isolated from a deep-sea seamount.</title>
        <authorList>
            <person name="Zhang D.-C."/>
        </authorList>
    </citation>
    <scope>NUCLEOTIDE SEQUENCE [LARGE SCALE GENOMIC DNA]</scope>
    <source>
        <strain evidence="2 3">KN1116</strain>
    </source>
</reference>
<dbReference type="OrthoDB" id="5509004at2"/>
<evidence type="ECO:0000259" key="1">
    <source>
        <dbReference type="SMART" id="SM01043"/>
    </source>
</evidence>
<dbReference type="InterPro" id="IPR011990">
    <property type="entry name" value="TPR-like_helical_dom_sf"/>
</dbReference>
<dbReference type="InterPro" id="IPR005158">
    <property type="entry name" value="BTAD"/>
</dbReference>
<evidence type="ECO:0000313" key="3">
    <source>
        <dbReference type="Proteomes" id="UP000818266"/>
    </source>
</evidence>
<dbReference type="AlphaFoldDB" id="A0A9E5MJ27"/>
<gene>
    <name evidence="2" type="ORF">FK219_010605</name>
</gene>
<organism evidence="2 3">
    <name type="scientific">Microcella pacifica</name>
    <dbReference type="NCBI Taxonomy" id="2591847"/>
    <lineage>
        <taxon>Bacteria</taxon>
        <taxon>Bacillati</taxon>
        <taxon>Actinomycetota</taxon>
        <taxon>Actinomycetes</taxon>
        <taxon>Micrococcales</taxon>
        <taxon>Microbacteriaceae</taxon>
        <taxon>Microcella</taxon>
    </lineage>
</organism>
<sequence>MRLRSALTRLDPAARSVVELVPAGLRLDAACAVDYRDARAYAQGLLEPEHPSPHASAAEIRTSIALLCLELLPDSYDDWVLDEAEDWRLLRASALEALAATLSTENRPHLAMGAARAAIRNEPLRETAHAALIRLHLVAGNQNEAVRVYERFALALHDALSVSPSAALRALVGVPGAARS</sequence>
<comment type="caution">
    <text evidence="2">The sequence shown here is derived from an EMBL/GenBank/DDBJ whole genome shotgun (WGS) entry which is preliminary data.</text>
</comment>
<keyword evidence="3" id="KW-1185">Reference proteome</keyword>
<proteinExistence type="predicted"/>
<dbReference type="EMBL" id="VIKT02000018">
    <property type="protein sequence ID" value="NHF63678.1"/>
    <property type="molecule type" value="Genomic_DNA"/>
</dbReference>
<dbReference type="SMART" id="SM01043">
    <property type="entry name" value="BTAD"/>
    <property type="match status" value="1"/>
</dbReference>
<dbReference type="RefSeq" id="WP_152582671.1">
    <property type="nucleotide sequence ID" value="NZ_JAVJUB010000065.1"/>
</dbReference>
<reference evidence="2 3" key="1">
    <citation type="submission" date="2019-06" db="EMBL/GenBank/DDBJ databases">
        <authorList>
            <person name="De-Chao Zhang Q."/>
        </authorList>
    </citation>
    <scope>NUCLEOTIDE SEQUENCE [LARGE SCALE GENOMIC DNA]</scope>
    <source>
        <strain evidence="2 3">KN1116</strain>
    </source>
</reference>